<comment type="catalytic activity">
    <reaction evidence="7">
        <text>RNA(n) + a ribonucleoside 5'-triphosphate = RNA(n+1) + diphosphate</text>
        <dbReference type="Rhea" id="RHEA:21248"/>
        <dbReference type="Rhea" id="RHEA-COMP:14527"/>
        <dbReference type="Rhea" id="RHEA-COMP:17342"/>
        <dbReference type="ChEBI" id="CHEBI:33019"/>
        <dbReference type="ChEBI" id="CHEBI:61557"/>
        <dbReference type="ChEBI" id="CHEBI:140395"/>
        <dbReference type="EC" id="2.7.7.6"/>
    </reaction>
</comment>
<name>A0A382B5H8_9ZZZZ</name>
<dbReference type="GO" id="GO:0005737">
    <property type="term" value="C:cytoplasm"/>
    <property type="evidence" value="ECO:0007669"/>
    <property type="project" value="UniProtKB-ARBA"/>
</dbReference>
<dbReference type="InterPro" id="IPR011262">
    <property type="entry name" value="DNA-dir_RNA_pol_insert"/>
</dbReference>
<keyword evidence="5" id="KW-0548">Nucleotidyltransferase</keyword>
<keyword evidence="4" id="KW-0808">Transferase</keyword>
<dbReference type="InterPro" id="IPR011260">
    <property type="entry name" value="RNAP_asu_C"/>
</dbReference>
<dbReference type="HAMAP" id="MF_00059">
    <property type="entry name" value="RNApol_bact_RpoA"/>
    <property type="match status" value="1"/>
</dbReference>
<organism evidence="9">
    <name type="scientific">marine metagenome</name>
    <dbReference type="NCBI Taxonomy" id="408172"/>
    <lineage>
        <taxon>unclassified sequences</taxon>
        <taxon>metagenomes</taxon>
        <taxon>ecological metagenomes</taxon>
    </lineage>
</organism>
<dbReference type="GO" id="GO:0003677">
    <property type="term" value="F:DNA binding"/>
    <property type="evidence" value="ECO:0007669"/>
    <property type="project" value="InterPro"/>
</dbReference>
<dbReference type="AlphaFoldDB" id="A0A382B5H8"/>
<dbReference type="NCBIfam" id="NF003513">
    <property type="entry name" value="PRK05182.1-2"/>
    <property type="match status" value="1"/>
</dbReference>
<reference evidence="9" key="1">
    <citation type="submission" date="2018-05" db="EMBL/GenBank/DDBJ databases">
        <authorList>
            <person name="Lanie J.A."/>
            <person name="Ng W.-L."/>
            <person name="Kazmierczak K.M."/>
            <person name="Andrzejewski T.M."/>
            <person name="Davidsen T.M."/>
            <person name="Wayne K.J."/>
            <person name="Tettelin H."/>
            <person name="Glass J.I."/>
            <person name="Rusch D."/>
            <person name="Podicherti R."/>
            <person name="Tsui H.-C.T."/>
            <person name="Winkler M.E."/>
        </authorList>
    </citation>
    <scope>NUCLEOTIDE SEQUENCE</scope>
</reference>
<dbReference type="SMART" id="SM00662">
    <property type="entry name" value="RPOLD"/>
    <property type="match status" value="1"/>
</dbReference>
<dbReference type="FunFam" id="2.170.120.12:FF:000001">
    <property type="entry name" value="DNA-directed RNA polymerase subunit alpha"/>
    <property type="match status" value="1"/>
</dbReference>
<dbReference type="Gene3D" id="2.170.120.12">
    <property type="entry name" value="DNA-directed RNA polymerase, insert domain"/>
    <property type="match status" value="1"/>
</dbReference>
<dbReference type="CDD" id="cd06928">
    <property type="entry name" value="RNAP_alpha_NTD"/>
    <property type="match status" value="1"/>
</dbReference>
<dbReference type="GO" id="GO:0003899">
    <property type="term" value="F:DNA-directed RNA polymerase activity"/>
    <property type="evidence" value="ECO:0007669"/>
    <property type="project" value="UniProtKB-EC"/>
</dbReference>
<dbReference type="GO" id="GO:0046983">
    <property type="term" value="F:protein dimerization activity"/>
    <property type="evidence" value="ECO:0007669"/>
    <property type="project" value="InterPro"/>
</dbReference>
<dbReference type="NCBIfam" id="TIGR02027">
    <property type="entry name" value="rpoA"/>
    <property type="match status" value="1"/>
</dbReference>
<dbReference type="InterPro" id="IPR036643">
    <property type="entry name" value="RNApol_insert_sf"/>
</dbReference>
<dbReference type="SUPFAM" id="SSF47789">
    <property type="entry name" value="C-terminal domain of RNA polymerase alpha subunit"/>
    <property type="match status" value="1"/>
</dbReference>
<sequence length="332" mass="36482">MALEGLQMPRLLEIDKESLTDTYGKFVLQPLERGFGVTVGHGLRRVLVSQIQGAAIKSLSVEGVQHEFSMIKGVREDVPEIILNLKEVALRYHGDEDRTLRIEAKGPGELTAKDLAVDSSVEVMNPDLHIGTLGKDANVVMDITVGNGRGYVFSDENKSAEQPIGTIPMDSNFSPILKVNYNIENARVGRRTDYDKLTLEVWTDGSVGPEDAVAQAARVLIEHLGLIANLEDEPTPGSDEKEADEETKRVARLLNTQVDELELSVRSANCLRAAGISTLKEMVSKSEAEMLKFRNFGRKSLNELGDILTSMDLAWGMDVSRYDDVEVGEEAA</sequence>
<evidence type="ECO:0000256" key="7">
    <source>
        <dbReference type="ARBA" id="ARBA00048552"/>
    </source>
</evidence>
<protein>
    <recommendedName>
        <fullName evidence="2">DNA-directed RNA polymerase</fullName>
        <ecNumber evidence="2">2.7.7.6</ecNumber>
    </recommendedName>
</protein>
<evidence type="ECO:0000313" key="9">
    <source>
        <dbReference type="EMBL" id="SVB08523.1"/>
    </source>
</evidence>
<dbReference type="InterPro" id="IPR011263">
    <property type="entry name" value="DNA-dir_RNA_pol_RpoA/D/Rpb3"/>
</dbReference>
<evidence type="ECO:0000256" key="4">
    <source>
        <dbReference type="ARBA" id="ARBA00022679"/>
    </source>
</evidence>
<dbReference type="EC" id="2.7.7.6" evidence="2"/>
<dbReference type="Gene3D" id="1.10.150.20">
    <property type="entry name" value="5' to 3' exonuclease, C-terminal subdomain"/>
    <property type="match status" value="1"/>
</dbReference>
<proteinExistence type="inferred from homology"/>
<dbReference type="Pfam" id="PF01000">
    <property type="entry name" value="RNA_pol_A_bac"/>
    <property type="match status" value="1"/>
</dbReference>
<evidence type="ECO:0000256" key="2">
    <source>
        <dbReference type="ARBA" id="ARBA00012418"/>
    </source>
</evidence>
<dbReference type="InterPro" id="IPR036603">
    <property type="entry name" value="RBP11-like"/>
</dbReference>
<dbReference type="InterPro" id="IPR011773">
    <property type="entry name" value="DNA-dir_RpoA"/>
</dbReference>
<gene>
    <name evidence="9" type="ORF">METZ01_LOCUS161377</name>
</gene>
<dbReference type="GO" id="GO:0000428">
    <property type="term" value="C:DNA-directed RNA polymerase complex"/>
    <property type="evidence" value="ECO:0007669"/>
    <property type="project" value="UniProtKB-KW"/>
</dbReference>
<feature type="non-terminal residue" evidence="9">
    <location>
        <position position="332"/>
    </location>
</feature>
<accession>A0A382B5H8</accession>
<dbReference type="Pfam" id="PF01193">
    <property type="entry name" value="RNA_pol_L"/>
    <property type="match status" value="1"/>
</dbReference>
<dbReference type="SUPFAM" id="SSF56553">
    <property type="entry name" value="Insert subdomain of RNA polymerase alpha subunit"/>
    <property type="match status" value="1"/>
</dbReference>
<evidence type="ECO:0000256" key="6">
    <source>
        <dbReference type="ARBA" id="ARBA00023163"/>
    </source>
</evidence>
<evidence type="ECO:0000256" key="5">
    <source>
        <dbReference type="ARBA" id="ARBA00022695"/>
    </source>
</evidence>
<evidence type="ECO:0000256" key="1">
    <source>
        <dbReference type="ARBA" id="ARBA00007123"/>
    </source>
</evidence>
<evidence type="ECO:0000259" key="8">
    <source>
        <dbReference type="SMART" id="SM00662"/>
    </source>
</evidence>
<dbReference type="Gene3D" id="3.30.1360.10">
    <property type="entry name" value="RNA polymerase, RBP11-like subunit"/>
    <property type="match status" value="1"/>
</dbReference>
<comment type="similarity">
    <text evidence="1">Belongs to the RNA polymerase alpha chain family.</text>
</comment>
<dbReference type="EMBL" id="UINC01028109">
    <property type="protein sequence ID" value="SVB08523.1"/>
    <property type="molecule type" value="Genomic_DNA"/>
</dbReference>
<dbReference type="GO" id="GO:0006351">
    <property type="term" value="P:DNA-templated transcription"/>
    <property type="evidence" value="ECO:0007669"/>
    <property type="project" value="InterPro"/>
</dbReference>
<dbReference type="NCBIfam" id="NF003519">
    <property type="entry name" value="PRK05182.2-5"/>
    <property type="match status" value="1"/>
</dbReference>
<dbReference type="Pfam" id="PF03118">
    <property type="entry name" value="RNA_pol_A_CTD"/>
    <property type="match status" value="1"/>
</dbReference>
<dbReference type="SUPFAM" id="SSF55257">
    <property type="entry name" value="RBP11-like subunits of RNA polymerase"/>
    <property type="match status" value="1"/>
</dbReference>
<feature type="domain" description="DNA-directed RNA polymerase RpoA/D/Rpb3-type" evidence="8">
    <location>
        <begin position="23"/>
        <end position="230"/>
    </location>
</feature>
<keyword evidence="3" id="KW-0240">DNA-directed RNA polymerase</keyword>
<keyword evidence="6" id="KW-0804">Transcription</keyword>
<evidence type="ECO:0000256" key="3">
    <source>
        <dbReference type="ARBA" id="ARBA00022478"/>
    </source>
</evidence>